<keyword evidence="13" id="KW-1185">Reference proteome</keyword>
<evidence type="ECO:0000256" key="4">
    <source>
        <dbReference type="ARBA" id="ARBA00022664"/>
    </source>
</evidence>
<evidence type="ECO:0000256" key="10">
    <source>
        <dbReference type="SAM" id="MobiDB-lite"/>
    </source>
</evidence>
<dbReference type="EMBL" id="UYRT01015645">
    <property type="protein sequence ID" value="VDK55176.1"/>
    <property type="molecule type" value="Genomic_DNA"/>
</dbReference>
<dbReference type="GO" id="GO:0006397">
    <property type="term" value="P:mRNA processing"/>
    <property type="evidence" value="ECO:0007669"/>
    <property type="project" value="UniProtKB-KW"/>
</dbReference>
<organism evidence="14">
    <name type="scientific">Gongylonema pulchrum</name>
    <dbReference type="NCBI Taxonomy" id="637853"/>
    <lineage>
        <taxon>Eukaryota</taxon>
        <taxon>Metazoa</taxon>
        <taxon>Ecdysozoa</taxon>
        <taxon>Nematoda</taxon>
        <taxon>Chromadorea</taxon>
        <taxon>Rhabditida</taxon>
        <taxon>Spirurina</taxon>
        <taxon>Spiruromorpha</taxon>
        <taxon>Spiruroidea</taxon>
        <taxon>Gongylonematidae</taxon>
        <taxon>Gongylonema</taxon>
    </lineage>
</organism>
<evidence type="ECO:0000256" key="5">
    <source>
        <dbReference type="ARBA" id="ARBA00022679"/>
    </source>
</evidence>
<evidence type="ECO:0000256" key="9">
    <source>
        <dbReference type="ARBA" id="ARBA00048830"/>
    </source>
</evidence>
<dbReference type="SUPFAM" id="SSF81631">
    <property type="entry name" value="PAP/OAS1 substrate-binding domain"/>
    <property type="match status" value="1"/>
</dbReference>
<evidence type="ECO:0000313" key="13">
    <source>
        <dbReference type="Proteomes" id="UP000271098"/>
    </source>
</evidence>
<evidence type="ECO:0000313" key="14">
    <source>
        <dbReference type="WBParaSite" id="GPUH_0000657401-mRNA-1"/>
    </source>
</evidence>
<evidence type="ECO:0000256" key="2">
    <source>
        <dbReference type="ARBA" id="ARBA00010912"/>
    </source>
</evidence>
<dbReference type="InterPro" id="IPR007012">
    <property type="entry name" value="PolA_pol_cen_dom"/>
</dbReference>
<dbReference type="GO" id="GO:1990817">
    <property type="term" value="F:poly(A) RNA polymerase activity"/>
    <property type="evidence" value="ECO:0007669"/>
    <property type="project" value="UniProtKB-EC"/>
</dbReference>
<dbReference type="Gene3D" id="1.10.1410.10">
    <property type="match status" value="1"/>
</dbReference>
<keyword evidence="6" id="KW-0547">Nucleotide-binding</keyword>
<dbReference type="GO" id="GO:0005634">
    <property type="term" value="C:nucleus"/>
    <property type="evidence" value="ECO:0007669"/>
    <property type="project" value="UniProtKB-SubCell"/>
</dbReference>
<dbReference type="EC" id="2.7.7.19" evidence="3"/>
<gene>
    <name evidence="12" type="ORF">GPUH_LOCUS6564</name>
</gene>
<keyword evidence="4" id="KW-0507">mRNA processing</keyword>
<proteinExistence type="inferred from homology"/>
<comment type="catalytic activity">
    <reaction evidence="9">
        <text>RNA(n) + ATP = RNA(n)-3'-adenine ribonucleotide + diphosphate</text>
        <dbReference type="Rhea" id="RHEA:11332"/>
        <dbReference type="Rhea" id="RHEA-COMP:14527"/>
        <dbReference type="Rhea" id="RHEA-COMP:17347"/>
        <dbReference type="ChEBI" id="CHEBI:30616"/>
        <dbReference type="ChEBI" id="CHEBI:33019"/>
        <dbReference type="ChEBI" id="CHEBI:140395"/>
        <dbReference type="ChEBI" id="CHEBI:173115"/>
        <dbReference type="EC" id="2.7.7.19"/>
    </reaction>
</comment>
<dbReference type="Pfam" id="PF04928">
    <property type="entry name" value="PAP_central"/>
    <property type="match status" value="1"/>
</dbReference>
<dbReference type="GO" id="GO:0005524">
    <property type="term" value="F:ATP binding"/>
    <property type="evidence" value="ECO:0007669"/>
    <property type="project" value="UniProtKB-KW"/>
</dbReference>
<feature type="compositionally biased region" description="Basic and acidic residues" evidence="10">
    <location>
        <begin position="96"/>
        <end position="110"/>
    </location>
</feature>
<dbReference type="AlphaFoldDB" id="A0A183DCX4"/>
<comment type="subcellular location">
    <subcellularLocation>
        <location evidence="1">Nucleus</location>
    </subcellularLocation>
</comment>
<feature type="region of interest" description="Disordered" evidence="10">
    <location>
        <begin position="90"/>
        <end position="118"/>
    </location>
</feature>
<evidence type="ECO:0000256" key="7">
    <source>
        <dbReference type="ARBA" id="ARBA00022840"/>
    </source>
</evidence>
<evidence type="ECO:0000256" key="3">
    <source>
        <dbReference type="ARBA" id="ARBA00012388"/>
    </source>
</evidence>
<dbReference type="Proteomes" id="UP000271098">
    <property type="component" value="Unassembled WGS sequence"/>
</dbReference>
<reference evidence="14" key="1">
    <citation type="submission" date="2016-06" db="UniProtKB">
        <authorList>
            <consortium name="WormBaseParasite"/>
        </authorList>
    </citation>
    <scope>IDENTIFICATION</scope>
</reference>
<evidence type="ECO:0000256" key="8">
    <source>
        <dbReference type="ARBA" id="ARBA00023242"/>
    </source>
</evidence>
<protein>
    <recommendedName>
        <fullName evidence="3">polynucleotide adenylyltransferase</fullName>
        <ecNumber evidence="3">2.7.7.19</ecNumber>
    </recommendedName>
</protein>
<dbReference type="OrthoDB" id="412748at2759"/>
<evidence type="ECO:0000256" key="1">
    <source>
        <dbReference type="ARBA" id="ARBA00004123"/>
    </source>
</evidence>
<name>A0A183DCX4_9BILA</name>
<reference evidence="12 13" key="2">
    <citation type="submission" date="2018-11" db="EMBL/GenBank/DDBJ databases">
        <authorList>
            <consortium name="Pathogen Informatics"/>
        </authorList>
    </citation>
    <scope>NUCLEOTIDE SEQUENCE [LARGE SCALE GENOMIC DNA]</scope>
</reference>
<dbReference type="PANTHER" id="PTHR10682:SF10">
    <property type="entry name" value="POLYNUCLEOTIDE ADENYLYLTRANSFERASE"/>
    <property type="match status" value="1"/>
</dbReference>
<evidence type="ECO:0000259" key="11">
    <source>
        <dbReference type="Pfam" id="PF04928"/>
    </source>
</evidence>
<keyword evidence="7" id="KW-0067">ATP-binding</keyword>
<comment type="similarity">
    <text evidence="2">Belongs to the poly(A) polymerase family.</text>
</comment>
<sequence>MIFAFPDHGFYSNIVGFLGGISWANLVARICQLYPNAAPSKLVQKFFILETYGEQFSELGLKEEFERMKESGRREDSNKLYNLEQALRAAEEFEDEPHPEKRREVIKKIFPENSTENQ</sequence>
<keyword evidence="8" id="KW-0539">Nucleus</keyword>
<dbReference type="PANTHER" id="PTHR10682">
    <property type="entry name" value="POLY A POLYMERASE"/>
    <property type="match status" value="1"/>
</dbReference>
<accession>A0A183DCX4</accession>
<evidence type="ECO:0000256" key="6">
    <source>
        <dbReference type="ARBA" id="ARBA00022741"/>
    </source>
</evidence>
<dbReference type="WBParaSite" id="GPUH_0000657401-mRNA-1">
    <property type="protein sequence ID" value="GPUH_0000657401-mRNA-1"/>
    <property type="gene ID" value="GPUH_0000657401"/>
</dbReference>
<keyword evidence="5" id="KW-0808">Transferase</keyword>
<evidence type="ECO:0000313" key="12">
    <source>
        <dbReference type="EMBL" id="VDK55176.1"/>
    </source>
</evidence>
<feature type="domain" description="Poly(A) polymerase central" evidence="11">
    <location>
        <begin position="8"/>
        <end position="54"/>
    </location>
</feature>